<dbReference type="RefSeq" id="WP_065240168.1">
    <property type="nucleotide sequence ID" value="NZ_CAAAIL010000008.1"/>
</dbReference>
<feature type="signal peptide" evidence="1">
    <location>
        <begin position="1"/>
        <end position="19"/>
    </location>
</feature>
<feature type="chain" id="PRO_5016796496" evidence="1">
    <location>
        <begin position="20"/>
        <end position="113"/>
    </location>
</feature>
<evidence type="ECO:0000313" key="3">
    <source>
        <dbReference type="EMBL" id="STY16686.1"/>
    </source>
</evidence>
<dbReference type="PROSITE" id="PS51257">
    <property type="entry name" value="PROKAR_LIPOPROTEIN"/>
    <property type="match status" value="1"/>
</dbReference>
<accession>A0A378KQU2</accession>
<evidence type="ECO:0000256" key="1">
    <source>
        <dbReference type="SAM" id="SignalP"/>
    </source>
</evidence>
<protein>
    <submittedName>
        <fullName evidence="3">Conjugative transfer protein</fullName>
    </submittedName>
</protein>
<gene>
    <name evidence="2" type="ORF">Lqua_2186</name>
    <name evidence="3" type="ORF">NCTC12376_00477</name>
</gene>
<dbReference type="Proteomes" id="UP000254230">
    <property type="component" value="Unassembled WGS sequence"/>
</dbReference>
<evidence type="ECO:0000313" key="2">
    <source>
        <dbReference type="EMBL" id="KTD47793.1"/>
    </source>
</evidence>
<organism evidence="3 5">
    <name type="scientific">Legionella quateirensis</name>
    <dbReference type="NCBI Taxonomy" id="45072"/>
    <lineage>
        <taxon>Bacteria</taxon>
        <taxon>Pseudomonadati</taxon>
        <taxon>Pseudomonadota</taxon>
        <taxon>Gammaproteobacteria</taxon>
        <taxon>Legionellales</taxon>
        <taxon>Legionellaceae</taxon>
        <taxon>Legionella</taxon>
    </lineage>
</organism>
<keyword evidence="4" id="KW-1185">Reference proteome</keyword>
<dbReference type="Proteomes" id="UP000054639">
    <property type="component" value="Unassembled WGS sequence"/>
</dbReference>
<name>A0A378KQU2_9GAMM</name>
<proteinExistence type="predicted"/>
<reference evidence="3 5" key="2">
    <citation type="submission" date="2018-06" db="EMBL/GenBank/DDBJ databases">
        <authorList>
            <consortium name="Pathogen Informatics"/>
            <person name="Doyle S."/>
        </authorList>
    </citation>
    <scope>NUCLEOTIDE SEQUENCE [LARGE SCALE GENOMIC DNA]</scope>
    <source>
        <strain evidence="3 5">NCTC12376</strain>
    </source>
</reference>
<reference evidence="2 4" key="1">
    <citation type="submission" date="2015-11" db="EMBL/GenBank/DDBJ databases">
        <title>Genomic analysis of 38 Legionella species identifies large and diverse effector repertoires.</title>
        <authorList>
            <person name="Burstein D."/>
            <person name="Amaro F."/>
            <person name="Zusman T."/>
            <person name="Lifshitz Z."/>
            <person name="Cohen O."/>
            <person name="Gilbert J.A."/>
            <person name="Pupko T."/>
            <person name="Shuman H.A."/>
            <person name="Segal G."/>
        </authorList>
    </citation>
    <scope>NUCLEOTIDE SEQUENCE [LARGE SCALE GENOMIC DNA]</scope>
    <source>
        <strain evidence="2 4">ATCC 49507</strain>
    </source>
</reference>
<dbReference type="EMBL" id="LNYR01000031">
    <property type="protein sequence ID" value="KTD47793.1"/>
    <property type="molecule type" value="Genomic_DNA"/>
</dbReference>
<evidence type="ECO:0000313" key="4">
    <source>
        <dbReference type="Proteomes" id="UP000054639"/>
    </source>
</evidence>
<keyword evidence="1" id="KW-0732">Signal</keyword>
<dbReference type="EMBL" id="UGOW01000001">
    <property type="protein sequence ID" value="STY16686.1"/>
    <property type="molecule type" value="Genomic_DNA"/>
</dbReference>
<dbReference type="STRING" id="45072.Lqua_2186"/>
<dbReference type="AlphaFoldDB" id="A0A378KQU2"/>
<evidence type="ECO:0000313" key="5">
    <source>
        <dbReference type="Proteomes" id="UP000254230"/>
    </source>
</evidence>
<sequence>MKLLSLLLTIIFCSLLVGCGTMNSDFSCKVTAGDSCLTIEQVDAMTRFADGSDSQYRPRKTISKIRRSRKLTRPYLSKNDEQPIWVAPWKDKTGKTHQAGKLYAGRLQQNAQG</sequence>